<protein>
    <submittedName>
        <fullName evidence="1">Carbohydrate esterase family 9 protein</fullName>
    </submittedName>
</protein>
<evidence type="ECO:0000313" key="1">
    <source>
        <dbReference type="EMBL" id="TFK82661.1"/>
    </source>
</evidence>
<gene>
    <name evidence="1" type="ORF">K466DRAFT_556239</name>
</gene>
<reference evidence="1 2" key="1">
    <citation type="journal article" date="2019" name="Nat. Ecol. Evol.">
        <title>Megaphylogeny resolves global patterns of mushroom evolution.</title>
        <authorList>
            <person name="Varga T."/>
            <person name="Krizsan K."/>
            <person name="Foldi C."/>
            <person name="Dima B."/>
            <person name="Sanchez-Garcia M."/>
            <person name="Sanchez-Ramirez S."/>
            <person name="Szollosi G.J."/>
            <person name="Szarkandi J.G."/>
            <person name="Papp V."/>
            <person name="Albert L."/>
            <person name="Andreopoulos W."/>
            <person name="Angelini C."/>
            <person name="Antonin V."/>
            <person name="Barry K.W."/>
            <person name="Bougher N.L."/>
            <person name="Buchanan P."/>
            <person name="Buyck B."/>
            <person name="Bense V."/>
            <person name="Catcheside P."/>
            <person name="Chovatia M."/>
            <person name="Cooper J."/>
            <person name="Damon W."/>
            <person name="Desjardin D."/>
            <person name="Finy P."/>
            <person name="Geml J."/>
            <person name="Haridas S."/>
            <person name="Hughes K."/>
            <person name="Justo A."/>
            <person name="Karasinski D."/>
            <person name="Kautmanova I."/>
            <person name="Kiss B."/>
            <person name="Kocsube S."/>
            <person name="Kotiranta H."/>
            <person name="LaButti K.M."/>
            <person name="Lechner B.E."/>
            <person name="Liimatainen K."/>
            <person name="Lipzen A."/>
            <person name="Lukacs Z."/>
            <person name="Mihaltcheva S."/>
            <person name="Morgado L.N."/>
            <person name="Niskanen T."/>
            <person name="Noordeloos M.E."/>
            <person name="Ohm R.A."/>
            <person name="Ortiz-Santana B."/>
            <person name="Ovrebo C."/>
            <person name="Racz N."/>
            <person name="Riley R."/>
            <person name="Savchenko A."/>
            <person name="Shiryaev A."/>
            <person name="Soop K."/>
            <person name="Spirin V."/>
            <person name="Szebenyi C."/>
            <person name="Tomsovsky M."/>
            <person name="Tulloss R.E."/>
            <person name="Uehling J."/>
            <person name="Grigoriev I.V."/>
            <person name="Vagvolgyi C."/>
            <person name="Papp T."/>
            <person name="Martin F.M."/>
            <person name="Miettinen O."/>
            <person name="Hibbett D.S."/>
            <person name="Nagy L.G."/>
        </authorList>
    </citation>
    <scope>NUCLEOTIDE SEQUENCE [LARGE SCALE GENOMIC DNA]</scope>
    <source>
        <strain evidence="1 2">HHB13444</strain>
    </source>
</reference>
<evidence type="ECO:0000313" key="2">
    <source>
        <dbReference type="Proteomes" id="UP000308197"/>
    </source>
</evidence>
<dbReference type="AlphaFoldDB" id="A0A5C3NZI7"/>
<keyword evidence="2" id="KW-1185">Reference proteome</keyword>
<proteinExistence type="predicted"/>
<dbReference type="STRING" id="1314778.A0A5C3NZI7"/>
<dbReference type="EMBL" id="ML211462">
    <property type="protein sequence ID" value="TFK82661.1"/>
    <property type="molecule type" value="Genomic_DNA"/>
</dbReference>
<organism evidence="1 2">
    <name type="scientific">Polyporus arcularius HHB13444</name>
    <dbReference type="NCBI Taxonomy" id="1314778"/>
    <lineage>
        <taxon>Eukaryota</taxon>
        <taxon>Fungi</taxon>
        <taxon>Dikarya</taxon>
        <taxon>Basidiomycota</taxon>
        <taxon>Agaricomycotina</taxon>
        <taxon>Agaricomycetes</taxon>
        <taxon>Polyporales</taxon>
        <taxon>Polyporaceae</taxon>
        <taxon>Polyporus</taxon>
    </lineage>
</organism>
<sequence length="119" mass="12885">VRDCLLSQEDDTLVEKGIGIDERRGVISTRRAPSSQGRLDRVIDLGGNILSSEVRAATRNVIPSPGFIDNHINGANTLDFSVHEGDDETFRTVHVAEPAALAENCTLHRELLAAIVVSI</sequence>
<feature type="non-terminal residue" evidence="1">
    <location>
        <position position="1"/>
    </location>
</feature>
<dbReference type="InParanoid" id="A0A5C3NZI7"/>
<dbReference type="Proteomes" id="UP000308197">
    <property type="component" value="Unassembled WGS sequence"/>
</dbReference>
<name>A0A5C3NZI7_9APHY</name>
<accession>A0A5C3NZI7</accession>